<dbReference type="EMBL" id="FO203512">
    <property type="protein sequence ID" value="CCK77962.1"/>
    <property type="molecule type" value="Genomic_DNA"/>
</dbReference>
<evidence type="ECO:0000256" key="1">
    <source>
        <dbReference type="SAM" id="Phobius"/>
    </source>
</evidence>
<keyword evidence="1" id="KW-1133">Transmembrane helix</keyword>
<evidence type="ECO:0000313" key="2">
    <source>
        <dbReference type="EMBL" id="CCK77962.1"/>
    </source>
</evidence>
<gene>
    <name evidence="2" type="ORF">OLEAN_C37860</name>
</gene>
<protein>
    <recommendedName>
        <fullName evidence="4">DUF3147 family protein</fullName>
    </recommendedName>
</protein>
<keyword evidence="1" id="KW-0812">Transmembrane</keyword>
<keyword evidence="1" id="KW-0472">Membrane</keyword>
<feature type="transmembrane region" description="Helical" evidence="1">
    <location>
        <begin position="6"/>
        <end position="24"/>
    </location>
</feature>
<dbReference type="NCBIfam" id="NF006749">
    <property type="entry name" value="PRK09272.1-2"/>
    <property type="match status" value="1"/>
</dbReference>
<dbReference type="InterPro" id="IPR058117">
    <property type="entry name" value="BV97_02767-like"/>
</dbReference>
<evidence type="ECO:0008006" key="4">
    <source>
        <dbReference type="Google" id="ProtNLM"/>
    </source>
</evidence>
<dbReference type="KEGG" id="oai:OLEAN_C37860"/>
<feature type="transmembrane region" description="Helical" evidence="1">
    <location>
        <begin position="65"/>
        <end position="86"/>
    </location>
</feature>
<keyword evidence="3" id="KW-1185">Reference proteome</keyword>
<dbReference type="PATRIC" id="fig|698738.3.peg.3940"/>
<feature type="transmembrane region" description="Helical" evidence="1">
    <location>
        <begin position="31"/>
        <end position="53"/>
    </location>
</feature>
<dbReference type="AlphaFoldDB" id="R4YSB6"/>
<name>R4YSB6_OLEAN</name>
<proteinExistence type="predicted"/>
<organism evidence="2 3">
    <name type="scientific">Oleispira antarctica RB-8</name>
    <dbReference type="NCBI Taxonomy" id="698738"/>
    <lineage>
        <taxon>Bacteria</taxon>
        <taxon>Pseudomonadati</taxon>
        <taxon>Pseudomonadota</taxon>
        <taxon>Gammaproteobacteria</taxon>
        <taxon>Oceanospirillales</taxon>
        <taxon>Oceanospirillaceae</taxon>
        <taxon>Oleispira</taxon>
    </lineage>
</organism>
<dbReference type="Proteomes" id="UP000032749">
    <property type="component" value="Chromosome"/>
</dbReference>
<sequence length="121" mass="13244">MEVNTMTYYIIKVLITAALIVLIAEVSKRSSFIGAVLASVPLTSTLAMLWLYIDTGSVDKVSELASSVFWLVLPSLALFLTLPILLSQGIGFYLSLSISIIVTAACYFLMIMVLRYCDVPL</sequence>
<reference evidence="2 3" key="1">
    <citation type="journal article" date="2013" name="Nat. Commun.">
        <title>Genome sequence and functional genomic analysis of the oil-degrading bacterium Oleispira antarctica.</title>
        <authorList>
            <person name="Kube M."/>
            <person name="Chernikova T.N."/>
            <person name="Al-Ramahi Y."/>
            <person name="Beloqui A."/>
            <person name="Lopez-Cortez N."/>
            <person name="Guazzaroni M.E."/>
            <person name="Heipieper H.J."/>
            <person name="Klages S."/>
            <person name="Kotsyurbenko O.R."/>
            <person name="Langer I."/>
            <person name="Nechitaylo T.Y."/>
            <person name="Lunsdorf H."/>
            <person name="Fernandez M."/>
            <person name="Juarez S."/>
            <person name="Ciordia S."/>
            <person name="Singer A."/>
            <person name="Kagan O."/>
            <person name="Egorova O."/>
            <person name="Petit P.A."/>
            <person name="Stogios P."/>
            <person name="Kim Y."/>
            <person name="Tchigvintsev A."/>
            <person name="Flick R."/>
            <person name="Denaro R."/>
            <person name="Genovese M."/>
            <person name="Albar J.P."/>
            <person name="Reva O.N."/>
            <person name="Martinez-Gomariz M."/>
            <person name="Tran H."/>
            <person name="Ferrer M."/>
            <person name="Savchenko A."/>
            <person name="Yakunin A.F."/>
            <person name="Yakimov M.M."/>
            <person name="Golyshina O.V."/>
            <person name="Reinhardt R."/>
            <person name="Golyshin P.N."/>
        </authorList>
    </citation>
    <scope>NUCLEOTIDE SEQUENCE [LARGE SCALE GENOMIC DNA]</scope>
</reference>
<accession>R4YSB6</accession>
<dbReference type="HOGENOM" id="CLU_148666_1_0_6"/>
<evidence type="ECO:0000313" key="3">
    <source>
        <dbReference type="Proteomes" id="UP000032749"/>
    </source>
</evidence>
<feature type="transmembrane region" description="Helical" evidence="1">
    <location>
        <begin position="93"/>
        <end position="114"/>
    </location>
</feature>